<gene>
    <name evidence="1" type="ORF">MCOL2_10910</name>
</gene>
<reference evidence="1 2" key="1">
    <citation type="submission" date="2012-12" db="EMBL/GenBank/DDBJ databases">
        <title>Novel taxa of Listeriaceae from agricultural environments in the United States.</title>
        <authorList>
            <person name="den Bakker H.C."/>
            <person name="Allred A."/>
            <person name="Warchocki S."/>
            <person name="Wright E.M."/>
            <person name="Burrell A."/>
            <person name="Nightingale K.K."/>
            <person name="Kephart D."/>
            <person name="Wiedmann M."/>
        </authorList>
    </citation>
    <scope>NUCLEOTIDE SEQUENCE [LARGE SCALE GENOMIC DNA]</scope>
    <source>
        <strain evidence="1 2">FSL S10-1203</strain>
    </source>
</reference>
<organism evidence="1 2">
    <name type="scientific">Listeria fleischmannii FSL S10-1203</name>
    <dbReference type="NCBI Taxonomy" id="1265822"/>
    <lineage>
        <taxon>Bacteria</taxon>
        <taxon>Bacillati</taxon>
        <taxon>Bacillota</taxon>
        <taxon>Bacilli</taxon>
        <taxon>Bacillales</taxon>
        <taxon>Listeriaceae</taxon>
        <taxon>Listeria</taxon>
    </lineage>
</organism>
<proteinExistence type="predicted"/>
<comment type="caution">
    <text evidence="1">The sequence shown here is derived from an EMBL/GenBank/DDBJ whole genome shotgun (WGS) entry which is preliminary data.</text>
</comment>
<accession>W7DXV1</accession>
<protein>
    <submittedName>
        <fullName evidence="1">Uncharacterized protein</fullName>
    </submittedName>
</protein>
<dbReference type="Proteomes" id="UP000019241">
    <property type="component" value="Unassembled WGS sequence"/>
</dbReference>
<dbReference type="PATRIC" id="fig|1265822.4.peg.2211"/>
<evidence type="ECO:0000313" key="1">
    <source>
        <dbReference type="EMBL" id="EUJ53504.1"/>
    </source>
</evidence>
<name>W7DXV1_9LIST</name>
<dbReference type="AlphaFoldDB" id="W7DXV1"/>
<sequence>MKNYTEIEITIQKLLPLLEKYNDGRINYQIKELKFLKELLRSDAKENEKNSELRQASKSLFPPQGGLTDFYVWKEDGSERIALNKPIDELTNLLWNLIRDE</sequence>
<dbReference type="RefSeq" id="WP_036063742.1">
    <property type="nucleotide sequence ID" value="NZ_AODM01000038.1"/>
</dbReference>
<dbReference type="EMBL" id="AODM01000038">
    <property type="protein sequence ID" value="EUJ53504.1"/>
    <property type="molecule type" value="Genomic_DNA"/>
</dbReference>
<evidence type="ECO:0000313" key="2">
    <source>
        <dbReference type="Proteomes" id="UP000019241"/>
    </source>
</evidence>